<reference evidence="3" key="2">
    <citation type="submission" date="2018-11" db="EMBL/GenBank/DDBJ databases">
        <title>Trombidioid mite genomics.</title>
        <authorList>
            <person name="Dong X."/>
        </authorList>
    </citation>
    <scope>NUCLEOTIDE SEQUENCE</scope>
    <source>
        <strain evidence="3">UoL-WK</strain>
    </source>
</reference>
<dbReference type="Proteomes" id="UP000285301">
    <property type="component" value="Unassembled WGS sequence"/>
</dbReference>
<dbReference type="InterPro" id="IPR052760">
    <property type="entry name" value="Mitochondrial_malonyltrans"/>
</dbReference>
<dbReference type="Pfam" id="PF08242">
    <property type="entry name" value="Methyltransf_12"/>
    <property type="match status" value="1"/>
</dbReference>
<dbReference type="SUPFAM" id="SSF47336">
    <property type="entry name" value="ACP-like"/>
    <property type="match status" value="1"/>
</dbReference>
<dbReference type="SUPFAM" id="SSF53335">
    <property type="entry name" value="S-adenosyl-L-methionine-dependent methyltransferases"/>
    <property type="match status" value="1"/>
</dbReference>
<feature type="compositionally biased region" description="Acidic residues" evidence="1">
    <location>
        <begin position="669"/>
        <end position="685"/>
    </location>
</feature>
<accession>A0A443QH69</accession>
<proteinExistence type="predicted"/>
<dbReference type="Gene3D" id="1.10.1200.10">
    <property type="entry name" value="ACP-like"/>
    <property type="match status" value="1"/>
</dbReference>
<evidence type="ECO:0000313" key="5">
    <source>
        <dbReference type="Proteomes" id="UP000285301"/>
    </source>
</evidence>
<dbReference type="InterPro" id="IPR029063">
    <property type="entry name" value="SAM-dependent_MTases_sf"/>
</dbReference>
<dbReference type="STRING" id="1965070.A0A443QH69"/>
<comment type="caution">
    <text evidence="3">The sequence shown here is derived from an EMBL/GenBank/DDBJ whole genome shotgun (WGS) entry which is preliminary data.</text>
</comment>
<organism evidence="3 5">
    <name type="scientific">Dinothrombium tinctorium</name>
    <dbReference type="NCBI Taxonomy" id="1965070"/>
    <lineage>
        <taxon>Eukaryota</taxon>
        <taxon>Metazoa</taxon>
        <taxon>Ecdysozoa</taxon>
        <taxon>Arthropoda</taxon>
        <taxon>Chelicerata</taxon>
        <taxon>Arachnida</taxon>
        <taxon>Acari</taxon>
        <taxon>Acariformes</taxon>
        <taxon>Trombidiformes</taxon>
        <taxon>Prostigmata</taxon>
        <taxon>Anystina</taxon>
        <taxon>Parasitengona</taxon>
        <taxon>Trombidioidea</taxon>
        <taxon>Trombidiidae</taxon>
        <taxon>Dinothrombium</taxon>
    </lineage>
</organism>
<feature type="compositionally biased region" description="Polar residues" evidence="1">
    <location>
        <begin position="697"/>
        <end position="708"/>
    </location>
</feature>
<dbReference type="Pfam" id="PF00550">
    <property type="entry name" value="PP-binding"/>
    <property type="match status" value="1"/>
</dbReference>
<sequence>MPPANSIISKENSSRPFPLFLSAFEYSNLQWLIKEFAKYVDIMVKQCNITTIPRICAGVCRQLKAALSNRSPEETIRIVLMLQDVDEAIQLLSRLRDVDYDQMKIMAESEKNLIMNAMAENKAIDSFIQFGKIENEIIESFKNYTSAPTLPLNIFNPVDYWPDEPTRNWSLKRTKFDKGNKLSELLEKVMTDVNMFLNVELFKPEDECQATLDRLALVIIQNFFKEVSLTEFLKVGRTIETRELFEKTNIHKRYYMLFQAMLKHLAKHNIIECRKTILNGLPTEFVVRDFNVETLSENPHEIAEYGMKRFRAYAKCFERLLYCAQYLKDVLTSNMNALEVLMPKEDVETDAVHQDNFGDPLGEIYMKKFIHAIEKYIKYLAKYSENTVRVFEVGAGMGNVTQQIAPKLAKIDQIEYWFTDARTEFVNRAKKQFTSIRNLKLRVFDATKSAEEQGIELKFDVIIAVKVIHETENIRQTLSNLYSSLNESGVLFIIENTRSNICYTLTDGLLDSWWYFRDYDIRSDALCEAQRWEKALSELNFNSVLSLPTNKDQREYIDKFLFVCSKQNLAELRDTHDDDKGMQEKLNIEHDYPSILNVLEGIWKRVLGIERHIEENEIFRELGGESLLASQMIKEVIEIFGVNIKVVNVYANPTLKALALFVKSLLDDEAEEDDEEESGEEEEADSYGNYESEQKSENSLLNEENVTPQDDPDEQVTSMLIFCGQGSQKADMLQTLVDDPCVKDTLEKVKRVIGVDLIEESKHADSLQKTSFIQTALYVGSIAKVKQIEARDPGAIKNVQAVAGLSVGEFAALTYAGVLKFEDALKIVHLRGLAMQRVVDETSTAMSSILGPTAEQLKDFLSENYPNLIISGYLADNQHTVAGENQSVDTFLAHLTNESVAKNLNLIDARKLRVAGAFHTHFMQKAASEIESLIDSIEFKKPNIPLVLNVNGKCVNDPKVIKILVKQQLTLPLQWRQTILAAVKMGVRNFIEISPSPILTAIVRKRIRECAQAKCTAEFHRF</sequence>
<feature type="domain" description="Carrier" evidence="2">
    <location>
        <begin position="590"/>
        <end position="666"/>
    </location>
</feature>
<keyword evidence="5" id="KW-1185">Reference proteome</keyword>
<dbReference type="InterPro" id="IPR013217">
    <property type="entry name" value="Methyltransf_12"/>
</dbReference>
<evidence type="ECO:0000313" key="4">
    <source>
        <dbReference type="EMBL" id="RWS02650.1"/>
    </source>
</evidence>
<dbReference type="PROSITE" id="PS50075">
    <property type="entry name" value="CARRIER"/>
    <property type="match status" value="1"/>
</dbReference>
<reference evidence="3 5" key="1">
    <citation type="journal article" date="2018" name="Gigascience">
        <title>Genomes of trombidid mites reveal novel predicted allergens and laterally-transferred genes associated with secondary metabolism.</title>
        <authorList>
            <person name="Dong X."/>
            <person name="Chaisiri K."/>
            <person name="Xia D."/>
            <person name="Armstrong S.D."/>
            <person name="Fang Y."/>
            <person name="Donnelly M.J."/>
            <person name="Kadowaki T."/>
            <person name="McGarry J.W."/>
            <person name="Darby A.C."/>
            <person name="Makepeace B.L."/>
        </authorList>
    </citation>
    <scope>NUCLEOTIDE SEQUENCE [LARGE SCALE GENOMIC DNA]</scope>
    <source>
        <strain evidence="3">UoL-WK</strain>
    </source>
</reference>
<evidence type="ECO:0000259" key="2">
    <source>
        <dbReference type="PROSITE" id="PS50075"/>
    </source>
</evidence>
<dbReference type="OrthoDB" id="541883at2759"/>
<dbReference type="Gene3D" id="3.30.70.250">
    <property type="entry name" value="Malonyl-CoA ACP transacylase, ACP-binding"/>
    <property type="match status" value="1"/>
</dbReference>
<evidence type="ECO:0000313" key="3">
    <source>
        <dbReference type="EMBL" id="RWS02348.1"/>
    </source>
</evidence>
<protein>
    <recommendedName>
        <fullName evidence="2">Carrier domain-containing protein</fullName>
    </recommendedName>
</protein>
<dbReference type="PANTHER" id="PTHR47170">
    <property type="entry name" value="MALONYL-COA ACP TRANSACYLASE, ACP-BINDING"/>
    <property type="match status" value="1"/>
</dbReference>
<dbReference type="InterPro" id="IPR016035">
    <property type="entry name" value="Acyl_Trfase/lysoPLipase"/>
</dbReference>
<dbReference type="EMBL" id="NCKU01007425">
    <property type="protein sequence ID" value="RWS02650.1"/>
    <property type="molecule type" value="Genomic_DNA"/>
</dbReference>
<dbReference type="Pfam" id="PF00698">
    <property type="entry name" value="Acyl_transf_1"/>
    <property type="match status" value="1"/>
</dbReference>
<dbReference type="InterPro" id="IPR001227">
    <property type="entry name" value="Ac_transferase_dom_sf"/>
</dbReference>
<dbReference type="InterPro" id="IPR014043">
    <property type="entry name" value="Acyl_transferase_dom"/>
</dbReference>
<dbReference type="AlphaFoldDB" id="A0A443QH69"/>
<name>A0A443QH69_9ACAR</name>
<dbReference type="InterPro" id="IPR009081">
    <property type="entry name" value="PP-bd_ACP"/>
</dbReference>
<dbReference type="InterPro" id="IPR036736">
    <property type="entry name" value="ACP-like_sf"/>
</dbReference>
<dbReference type="Gene3D" id="3.40.366.10">
    <property type="entry name" value="Malonyl-Coenzyme A Acyl Carrier Protein, domain 2"/>
    <property type="match status" value="1"/>
</dbReference>
<dbReference type="CDD" id="cd02440">
    <property type="entry name" value="AdoMet_MTases"/>
    <property type="match status" value="1"/>
</dbReference>
<dbReference type="SUPFAM" id="SSF52151">
    <property type="entry name" value="FabD/lysophospholipase-like"/>
    <property type="match status" value="1"/>
</dbReference>
<gene>
    <name evidence="4" type="ORF">B4U79_16594</name>
    <name evidence="3" type="ORF">B4U79_16627</name>
</gene>
<dbReference type="SMART" id="SM00827">
    <property type="entry name" value="PKS_AT"/>
    <property type="match status" value="1"/>
</dbReference>
<dbReference type="PANTHER" id="PTHR47170:SF2">
    <property type="entry name" value="MALONYL-COA:ACP TRANSACYLASE (MAT) DOMAIN-CONTAINING PROTEIN"/>
    <property type="match status" value="1"/>
</dbReference>
<dbReference type="EMBL" id="NCKU01007835">
    <property type="protein sequence ID" value="RWS02348.1"/>
    <property type="molecule type" value="Genomic_DNA"/>
</dbReference>
<dbReference type="Gene3D" id="3.40.50.150">
    <property type="entry name" value="Vaccinia Virus protein VP39"/>
    <property type="match status" value="1"/>
</dbReference>
<dbReference type="GO" id="GO:0016740">
    <property type="term" value="F:transferase activity"/>
    <property type="evidence" value="ECO:0007669"/>
    <property type="project" value="InterPro"/>
</dbReference>
<feature type="region of interest" description="Disordered" evidence="1">
    <location>
        <begin position="669"/>
        <end position="713"/>
    </location>
</feature>
<evidence type="ECO:0000256" key="1">
    <source>
        <dbReference type="SAM" id="MobiDB-lite"/>
    </source>
</evidence>